<name>E4MQA1_CAPOC</name>
<dbReference type="EMBL" id="AEOH01000014">
    <property type="protein sequence ID" value="EFS98133.1"/>
    <property type="molecule type" value="Genomic_DNA"/>
</dbReference>
<dbReference type="Proteomes" id="UP000005391">
    <property type="component" value="Unassembled WGS sequence"/>
</dbReference>
<proteinExistence type="predicted"/>
<gene>
    <name evidence="1" type="ORF">HMPREF1977_0561</name>
</gene>
<evidence type="ECO:0000313" key="1">
    <source>
        <dbReference type="EMBL" id="EFS98133.1"/>
    </source>
</evidence>
<reference evidence="1 2" key="1">
    <citation type="submission" date="2010-10" db="EMBL/GenBank/DDBJ databases">
        <authorList>
            <person name="Muzny D."/>
            <person name="Qin X."/>
            <person name="Deng J."/>
            <person name="Jiang H."/>
            <person name="Liu Y."/>
            <person name="Qu J."/>
            <person name="Song X.-Z."/>
            <person name="Zhang L."/>
            <person name="Thornton R."/>
            <person name="Coyle M."/>
            <person name="Francisco L."/>
            <person name="Jackson L."/>
            <person name="Javaid M."/>
            <person name="Korchina V."/>
            <person name="Kovar C."/>
            <person name="Mata R."/>
            <person name="Mathew T."/>
            <person name="Ngo R."/>
            <person name="Nguyen L."/>
            <person name="Nguyen N."/>
            <person name="Okwuonu G."/>
            <person name="Ongeri F."/>
            <person name="Pham C."/>
            <person name="Simmons D."/>
            <person name="Wilczek-Boney K."/>
            <person name="Hale W."/>
            <person name="Jakkamsetti A."/>
            <person name="Pham P."/>
            <person name="Ruth R."/>
            <person name="San Lucas F."/>
            <person name="Warren J."/>
            <person name="Zhang J."/>
            <person name="Zhao Z."/>
            <person name="Zhou C."/>
            <person name="Zhu D."/>
            <person name="Lee S."/>
            <person name="Bess C."/>
            <person name="Blankenburg K."/>
            <person name="Forbes L."/>
            <person name="Fu Q."/>
            <person name="Gubbala S."/>
            <person name="Hirani K."/>
            <person name="Jayaseelan J.C."/>
            <person name="Lara F."/>
            <person name="Munidasa M."/>
            <person name="Palculict T."/>
            <person name="Patil S."/>
            <person name="Pu L.-L."/>
            <person name="Saada N."/>
            <person name="Tang L."/>
            <person name="Weissenberger G."/>
            <person name="Zhu Y."/>
            <person name="Hemphill L."/>
            <person name="Shang Y."/>
            <person name="Youmans B."/>
            <person name="Ayvaz T."/>
            <person name="Ross M."/>
            <person name="Santibanez J."/>
            <person name="Aqrawi P."/>
            <person name="Gross S."/>
            <person name="Joshi V."/>
            <person name="Fowler G."/>
            <person name="Nazareth L."/>
            <person name="Reid J."/>
            <person name="Worley K."/>
            <person name="Petrosino J."/>
            <person name="Highlander S."/>
            <person name="Gibbs R."/>
        </authorList>
    </citation>
    <scope>NUCLEOTIDE SEQUENCE [LARGE SCALE GENOMIC DNA]</scope>
    <source>
        <strain evidence="1 2">F0287</strain>
    </source>
</reference>
<dbReference type="HOGENOM" id="CLU_3150763_0_0_10"/>
<organism evidence="1 2">
    <name type="scientific">Capnocytophaga ochracea F0287</name>
    <dbReference type="NCBI Taxonomy" id="873517"/>
    <lineage>
        <taxon>Bacteria</taxon>
        <taxon>Pseudomonadati</taxon>
        <taxon>Bacteroidota</taxon>
        <taxon>Flavobacteriia</taxon>
        <taxon>Flavobacteriales</taxon>
        <taxon>Flavobacteriaceae</taxon>
        <taxon>Capnocytophaga</taxon>
    </lineage>
</organism>
<comment type="caution">
    <text evidence="1">The sequence shown here is derived from an EMBL/GenBank/DDBJ whole genome shotgun (WGS) entry which is preliminary data.</text>
</comment>
<sequence length="48" mass="5616">MLPYKIKVQKQMLNIFFIQKLFTTLLTEKTTVLSPAKLVKKSNNQIFS</sequence>
<dbReference type="AlphaFoldDB" id="E4MQA1"/>
<evidence type="ECO:0000313" key="2">
    <source>
        <dbReference type="Proteomes" id="UP000005391"/>
    </source>
</evidence>
<protein>
    <submittedName>
        <fullName evidence="1">Uncharacterized protein</fullName>
    </submittedName>
</protein>
<accession>E4MQA1</accession>